<reference evidence="3" key="2">
    <citation type="submission" date="2015-01" db="EMBL/GenBank/DDBJ databases">
        <title>Evolutionary Origins and Diversification of the Mycorrhizal Mutualists.</title>
        <authorList>
            <consortium name="DOE Joint Genome Institute"/>
            <consortium name="Mycorrhizal Genomics Consortium"/>
            <person name="Kohler A."/>
            <person name="Kuo A."/>
            <person name="Nagy L.G."/>
            <person name="Floudas D."/>
            <person name="Copeland A."/>
            <person name="Barry K.W."/>
            <person name="Cichocki N."/>
            <person name="Veneault-Fourrey C."/>
            <person name="LaButti K."/>
            <person name="Lindquist E.A."/>
            <person name="Lipzen A."/>
            <person name="Lundell T."/>
            <person name="Morin E."/>
            <person name="Murat C."/>
            <person name="Riley R."/>
            <person name="Ohm R."/>
            <person name="Sun H."/>
            <person name="Tunlid A."/>
            <person name="Henrissat B."/>
            <person name="Grigoriev I.V."/>
            <person name="Hibbett D.S."/>
            <person name="Martin F."/>
        </authorList>
    </citation>
    <scope>NUCLEOTIDE SEQUENCE [LARGE SCALE GENOMIC DNA]</scope>
    <source>
        <strain evidence="3">MUT 4182</strain>
    </source>
</reference>
<evidence type="ECO:0000313" key="3">
    <source>
        <dbReference type="Proteomes" id="UP000054248"/>
    </source>
</evidence>
<dbReference type="OrthoDB" id="10476861at2759"/>
<dbReference type="HOGENOM" id="CLU_987625_0_0_1"/>
<feature type="compositionally biased region" description="Polar residues" evidence="1">
    <location>
        <begin position="91"/>
        <end position="117"/>
    </location>
</feature>
<name>A0A0C3LAC7_9AGAM</name>
<feature type="compositionally biased region" description="Low complexity" evidence="1">
    <location>
        <begin position="28"/>
        <end position="37"/>
    </location>
</feature>
<feature type="region of interest" description="Disordered" evidence="1">
    <location>
        <begin position="150"/>
        <end position="189"/>
    </location>
</feature>
<feature type="region of interest" description="Disordered" evidence="1">
    <location>
        <begin position="230"/>
        <end position="257"/>
    </location>
</feature>
<dbReference type="EMBL" id="KN823291">
    <property type="protein sequence ID" value="KIO18382.1"/>
    <property type="molecule type" value="Genomic_DNA"/>
</dbReference>
<sequence>MRSQSPAPQRLSAVIDPADFSAELMRMQGQAAPAEAGAPPPLLPAVTISNRADVYSRPDSPTSSLSDKRRKSRSSILLMDRLGVPSPMNLAASTSSVNFGASTVEGSPAPRSSQSSPKDYDHLLMSTSNVSRLGQGYQSDRCTKRKSVMALKAPSPPQPRQVPSTPQPRKVPSTPSTKFNRKSLFGTRAMGTNKSAEPVINRSNSSTFKVATGKLVKSFDDLGGKKASQTLATSRLKTPQNTPSPKATTEKSDSVTGRMRKALQNILSTPRRSRTFTTQQGL</sequence>
<keyword evidence="3" id="KW-1185">Reference proteome</keyword>
<protein>
    <submittedName>
        <fullName evidence="2">Uncharacterized protein</fullName>
    </submittedName>
</protein>
<evidence type="ECO:0000256" key="1">
    <source>
        <dbReference type="SAM" id="MobiDB-lite"/>
    </source>
</evidence>
<gene>
    <name evidence="2" type="ORF">M407DRAFT_160145</name>
</gene>
<reference evidence="2 3" key="1">
    <citation type="submission" date="2014-04" db="EMBL/GenBank/DDBJ databases">
        <authorList>
            <consortium name="DOE Joint Genome Institute"/>
            <person name="Kuo A."/>
            <person name="Girlanda M."/>
            <person name="Perotto S."/>
            <person name="Kohler A."/>
            <person name="Nagy L.G."/>
            <person name="Floudas D."/>
            <person name="Copeland A."/>
            <person name="Barry K.W."/>
            <person name="Cichocki N."/>
            <person name="Veneault-Fourrey C."/>
            <person name="LaButti K."/>
            <person name="Lindquist E.A."/>
            <person name="Lipzen A."/>
            <person name="Lundell T."/>
            <person name="Morin E."/>
            <person name="Murat C."/>
            <person name="Sun H."/>
            <person name="Tunlid A."/>
            <person name="Henrissat B."/>
            <person name="Grigoriev I.V."/>
            <person name="Hibbett D.S."/>
            <person name="Martin F."/>
            <person name="Nordberg H.P."/>
            <person name="Cantor M.N."/>
            <person name="Hua S.X."/>
        </authorList>
    </citation>
    <scope>NUCLEOTIDE SEQUENCE [LARGE SCALE GENOMIC DNA]</scope>
    <source>
        <strain evidence="2 3">MUT 4182</strain>
    </source>
</reference>
<dbReference type="AlphaFoldDB" id="A0A0C3LAC7"/>
<proteinExistence type="predicted"/>
<accession>A0A0C3LAC7</accession>
<feature type="compositionally biased region" description="Polar residues" evidence="1">
    <location>
        <begin position="230"/>
        <end position="247"/>
    </location>
</feature>
<dbReference type="Proteomes" id="UP000054248">
    <property type="component" value="Unassembled WGS sequence"/>
</dbReference>
<evidence type="ECO:0000313" key="2">
    <source>
        <dbReference type="EMBL" id="KIO18382.1"/>
    </source>
</evidence>
<feature type="region of interest" description="Disordered" evidence="1">
    <location>
        <begin position="27"/>
        <end position="121"/>
    </location>
</feature>
<organism evidence="2 3">
    <name type="scientific">Tulasnella calospora MUT 4182</name>
    <dbReference type="NCBI Taxonomy" id="1051891"/>
    <lineage>
        <taxon>Eukaryota</taxon>
        <taxon>Fungi</taxon>
        <taxon>Dikarya</taxon>
        <taxon>Basidiomycota</taxon>
        <taxon>Agaricomycotina</taxon>
        <taxon>Agaricomycetes</taxon>
        <taxon>Cantharellales</taxon>
        <taxon>Tulasnellaceae</taxon>
        <taxon>Tulasnella</taxon>
    </lineage>
</organism>